<comment type="caution">
    <text evidence="1">The sequence shown here is derived from an EMBL/GenBank/DDBJ whole genome shotgun (WGS) entry which is preliminary data.</text>
</comment>
<keyword evidence="2" id="KW-1185">Reference proteome</keyword>
<dbReference type="Proteomes" id="UP001200034">
    <property type="component" value="Unassembled WGS sequence"/>
</dbReference>
<evidence type="ECO:0000313" key="1">
    <source>
        <dbReference type="EMBL" id="KAH8387026.1"/>
    </source>
</evidence>
<proteinExistence type="predicted"/>
<dbReference type="AlphaFoldDB" id="A0AAD4PPV7"/>
<gene>
    <name evidence="1" type="ORF">KR093_004168</name>
</gene>
<dbReference type="EMBL" id="JAJJHW010000095">
    <property type="protein sequence ID" value="KAH8387026.1"/>
    <property type="molecule type" value="Genomic_DNA"/>
</dbReference>
<protein>
    <submittedName>
        <fullName evidence="1">Uncharacterized protein</fullName>
    </submittedName>
</protein>
<evidence type="ECO:0000313" key="2">
    <source>
        <dbReference type="Proteomes" id="UP001200034"/>
    </source>
</evidence>
<reference evidence="1" key="1">
    <citation type="journal article" date="2021" name="Mol. Ecol. Resour.">
        <title>Phylogenomic analyses of the genus Drosophila reveals genomic signals of climate adaptation.</title>
        <authorList>
            <person name="Li F."/>
            <person name="Rane R.V."/>
            <person name="Luria V."/>
            <person name="Xiong Z."/>
            <person name="Chen J."/>
            <person name="Li Z."/>
            <person name="Catullo R.A."/>
            <person name="Griffin P.C."/>
            <person name="Schiffer M."/>
            <person name="Pearce S."/>
            <person name="Lee S.F."/>
            <person name="McElroy K."/>
            <person name="Stocker A."/>
            <person name="Shirriffs J."/>
            <person name="Cockerell F."/>
            <person name="Coppin C."/>
            <person name="Sgro C.M."/>
            <person name="Karger A."/>
            <person name="Cain J.W."/>
            <person name="Weber J.A."/>
            <person name="Santpere G."/>
            <person name="Kirschner M.W."/>
            <person name="Hoffmann A.A."/>
            <person name="Oakeshott J.G."/>
            <person name="Zhang G."/>
        </authorList>
    </citation>
    <scope>NUCLEOTIDE SEQUENCE</scope>
    <source>
        <strain evidence="1">BGI-SZ-2011g</strain>
    </source>
</reference>
<accession>A0AAD4PPV7</accession>
<name>A0AAD4PPV7_9MUSC</name>
<sequence length="143" mass="16364">MTVITIEVGDFRMLASVKVDEDALNIFCLDVKTGLCYKEQLPGNKFLPRIRKTNKRVYMPIAVVRWAITCTQPAEAKLSLADVYASEHESDSDIDETEQEIVQRTLLALKYYVGPEQTVLKWHWHLIPCTVDMVTNLSLNCIF</sequence>
<organism evidence="1 2">
    <name type="scientific">Drosophila rubida</name>
    <dbReference type="NCBI Taxonomy" id="30044"/>
    <lineage>
        <taxon>Eukaryota</taxon>
        <taxon>Metazoa</taxon>
        <taxon>Ecdysozoa</taxon>
        <taxon>Arthropoda</taxon>
        <taxon>Hexapoda</taxon>
        <taxon>Insecta</taxon>
        <taxon>Pterygota</taxon>
        <taxon>Neoptera</taxon>
        <taxon>Endopterygota</taxon>
        <taxon>Diptera</taxon>
        <taxon>Brachycera</taxon>
        <taxon>Muscomorpha</taxon>
        <taxon>Ephydroidea</taxon>
        <taxon>Drosophilidae</taxon>
        <taxon>Drosophila</taxon>
    </lineage>
</organism>